<feature type="transmembrane region" description="Helical" evidence="8">
    <location>
        <begin position="21"/>
        <end position="52"/>
    </location>
</feature>
<keyword evidence="4" id="KW-1003">Cell membrane</keyword>
<accession>A0ABY6F5E3</accession>
<dbReference type="Pfam" id="PF03591">
    <property type="entry name" value="AzlC"/>
    <property type="match status" value="1"/>
</dbReference>
<evidence type="ECO:0000256" key="5">
    <source>
        <dbReference type="ARBA" id="ARBA00022692"/>
    </source>
</evidence>
<keyword evidence="7 8" id="KW-0472">Membrane</keyword>
<name>A0ABY6F5E3_9GAMM</name>
<comment type="similarity">
    <text evidence="2">Belongs to the AzlC family.</text>
</comment>
<keyword evidence="6 8" id="KW-1133">Transmembrane helix</keyword>
<dbReference type="InterPro" id="IPR011606">
    <property type="entry name" value="Brnchd-chn_aa_trnsp_permease"/>
</dbReference>
<feature type="transmembrane region" description="Helical" evidence="8">
    <location>
        <begin position="188"/>
        <end position="206"/>
    </location>
</feature>
<evidence type="ECO:0000256" key="2">
    <source>
        <dbReference type="ARBA" id="ARBA00010735"/>
    </source>
</evidence>
<feature type="transmembrane region" description="Helical" evidence="8">
    <location>
        <begin position="211"/>
        <end position="228"/>
    </location>
</feature>
<dbReference type="PANTHER" id="PTHR34979">
    <property type="entry name" value="INNER MEMBRANE PROTEIN YGAZ"/>
    <property type="match status" value="1"/>
</dbReference>
<dbReference type="RefSeq" id="WP_263076803.1">
    <property type="nucleotide sequence ID" value="NZ_CP089977.1"/>
</dbReference>
<keyword evidence="3" id="KW-0813">Transport</keyword>
<feature type="transmembrane region" description="Helical" evidence="8">
    <location>
        <begin position="58"/>
        <end position="80"/>
    </location>
</feature>
<gene>
    <name evidence="9" type="ORF">LU297_02295</name>
</gene>
<evidence type="ECO:0000256" key="6">
    <source>
        <dbReference type="ARBA" id="ARBA00022989"/>
    </source>
</evidence>
<evidence type="ECO:0000313" key="9">
    <source>
        <dbReference type="EMBL" id="UXZ05302.1"/>
    </source>
</evidence>
<evidence type="ECO:0000256" key="4">
    <source>
        <dbReference type="ARBA" id="ARBA00022475"/>
    </source>
</evidence>
<evidence type="ECO:0000256" key="7">
    <source>
        <dbReference type="ARBA" id="ARBA00023136"/>
    </source>
</evidence>
<feature type="transmembrane region" description="Helical" evidence="8">
    <location>
        <begin position="129"/>
        <end position="151"/>
    </location>
</feature>
<dbReference type="PANTHER" id="PTHR34979:SF1">
    <property type="entry name" value="INNER MEMBRANE PROTEIN YGAZ"/>
    <property type="match status" value="1"/>
</dbReference>
<evidence type="ECO:0000313" key="10">
    <source>
        <dbReference type="Proteomes" id="UP001063782"/>
    </source>
</evidence>
<proteinExistence type="inferred from homology"/>
<reference evidence="9" key="1">
    <citation type="submission" date="2021-12" db="EMBL/GenBank/DDBJ databases">
        <title>taxonomy of Moraxella sp. ZY201224.</title>
        <authorList>
            <person name="Li F."/>
        </authorList>
    </citation>
    <scope>NUCLEOTIDE SEQUENCE</scope>
    <source>
        <strain evidence="9">ZY201224</strain>
    </source>
</reference>
<feature type="transmembrane region" description="Helical" evidence="8">
    <location>
        <begin position="163"/>
        <end position="182"/>
    </location>
</feature>
<keyword evidence="10" id="KW-1185">Reference proteome</keyword>
<dbReference type="EMBL" id="CP089977">
    <property type="protein sequence ID" value="UXZ05302.1"/>
    <property type="molecule type" value="Genomic_DNA"/>
</dbReference>
<evidence type="ECO:0000256" key="3">
    <source>
        <dbReference type="ARBA" id="ARBA00022448"/>
    </source>
</evidence>
<comment type="subcellular location">
    <subcellularLocation>
        <location evidence="1">Cell membrane</location>
        <topology evidence="1">Multi-pass membrane protein</topology>
    </subcellularLocation>
</comment>
<keyword evidence="5 8" id="KW-0812">Transmembrane</keyword>
<evidence type="ECO:0000256" key="8">
    <source>
        <dbReference type="SAM" id="Phobius"/>
    </source>
</evidence>
<evidence type="ECO:0000256" key="1">
    <source>
        <dbReference type="ARBA" id="ARBA00004651"/>
    </source>
</evidence>
<dbReference type="Proteomes" id="UP001063782">
    <property type="component" value="Chromosome"/>
</dbReference>
<organism evidence="9 10">
    <name type="scientific">Moraxella nasicaprae</name>
    <dbReference type="NCBI Taxonomy" id="2904122"/>
    <lineage>
        <taxon>Bacteria</taxon>
        <taxon>Pseudomonadati</taxon>
        <taxon>Pseudomonadota</taxon>
        <taxon>Gammaproteobacteria</taxon>
        <taxon>Moraxellales</taxon>
        <taxon>Moraxellaceae</taxon>
        <taxon>Moraxella</taxon>
    </lineage>
</organism>
<protein>
    <submittedName>
        <fullName evidence="9">AzlC family ABC transporter permease</fullName>
    </submittedName>
</protein>
<sequence>MATEQKIAFLQGCQSAIPISLGYIPVAIAFGMTTTSAGLPEWVVIAMSLLIYAGASQFLLFASIMSGASVMAVVGLCALLDSRHLLYAPLMKRHLKSGQGMVWIAPLITDEVFATAMTKLDTVTHQKPWLAGLAIISWVSWWGGTLLGVYGGKLLANYPLMSAMMNFAFLALFVSLSTHLIIKESKFYPAFIGAVVVALLCIWLGLDEPALLIASFFGIIIHLLINQFKKPNV</sequence>